<organism evidence="3 4">
    <name type="scientific">Halococcus hamelinensis 100A6</name>
    <dbReference type="NCBI Taxonomy" id="1132509"/>
    <lineage>
        <taxon>Archaea</taxon>
        <taxon>Methanobacteriati</taxon>
        <taxon>Methanobacteriota</taxon>
        <taxon>Stenosarchaea group</taxon>
        <taxon>Halobacteria</taxon>
        <taxon>Halobacteriales</taxon>
        <taxon>Halococcaceae</taxon>
        <taxon>Halococcus</taxon>
    </lineage>
</organism>
<accession>M0LZF7</accession>
<comment type="caution">
    <text evidence="3">The sequence shown here is derived from an EMBL/GenBank/DDBJ whole genome shotgun (WGS) entry which is preliminary data.</text>
</comment>
<gene>
    <name evidence="3" type="ORF">C447_12325</name>
</gene>
<dbReference type="Pfam" id="PF07883">
    <property type="entry name" value="Cupin_2"/>
    <property type="match status" value="1"/>
</dbReference>
<dbReference type="RefSeq" id="WP_007694285.1">
    <property type="nucleotide sequence ID" value="NZ_AJRK01000133.1"/>
</dbReference>
<dbReference type="Gene3D" id="2.60.120.10">
    <property type="entry name" value="Jelly Rolls"/>
    <property type="match status" value="1"/>
</dbReference>
<evidence type="ECO:0000313" key="4">
    <source>
        <dbReference type="Proteomes" id="UP000011566"/>
    </source>
</evidence>
<feature type="domain" description="Cupin type-2" evidence="2">
    <location>
        <begin position="53"/>
        <end position="114"/>
    </location>
</feature>
<dbReference type="AlphaFoldDB" id="M0LZF7"/>
<evidence type="ECO:0000259" key="2">
    <source>
        <dbReference type="Pfam" id="PF07883"/>
    </source>
</evidence>
<dbReference type="InterPro" id="IPR013096">
    <property type="entry name" value="Cupin_2"/>
</dbReference>
<evidence type="ECO:0000313" key="3">
    <source>
        <dbReference type="EMBL" id="EMA37759.1"/>
    </source>
</evidence>
<dbReference type="EMBL" id="AOMB01000033">
    <property type="protein sequence ID" value="EMA37759.1"/>
    <property type="molecule type" value="Genomic_DNA"/>
</dbReference>
<dbReference type="PATRIC" id="fig|1132509.6.peg.2828"/>
<sequence>MDVQFEQKTREENAGETVEDARTGGRITFLDRGVDEEGAYLSIEGVLPVDVSSGPARYHPRAAARAEVIAGRAIVELDGEERILLPGKSTAVTATTPHAIRNDGAAPLIVHTIFGHQVILRLQSRDSTILKLEDSIHLY</sequence>
<feature type="region of interest" description="Disordered" evidence="1">
    <location>
        <begin position="1"/>
        <end position="20"/>
    </location>
</feature>
<reference evidence="3 4" key="1">
    <citation type="journal article" date="2014" name="PLoS Genet.">
        <title>Phylogenetically driven sequencing of extremely halophilic archaea reveals strategies for static and dynamic osmo-response.</title>
        <authorList>
            <person name="Becker E.A."/>
            <person name="Seitzer P.M."/>
            <person name="Tritt A."/>
            <person name="Larsen D."/>
            <person name="Krusor M."/>
            <person name="Yao A.I."/>
            <person name="Wu D."/>
            <person name="Madern D."/>
            <person name="Eisen J.A."/>
            <person name="Darling A.E."/>
            <person name="Facciotti M.T."/>
        </authorList>
    </citation>
    <scope>NUCLEOTIDE SEQUENCE [LARGE SCALE GENOMIC DNA]</scope>
    <source>
        <strain evidence="3 4">100A6</strain>
    </source>
</reference>
<keyword evidence="4" id="KW-1185">Reference proteome</keyword>
<dbReference type="Proteomes" id="UP000011566">
    <property type="component" value="Unassembled WGS sequence"/>
</dbReference>
<dbReference type="SUPFAM" id="SSF51182">
    <property type="entry name" value="RmlC-like cupins"/>
    <property type="match status" value="1"/>
</dbReference>
<proteinExistence type="predicted"/>
<dbReference type="InterPro" id="IPR014710">
    <property type="entry name" value="RmlC-like_jellyroll"/>
</dbReference>
<name>M0LZF7_9EURY</name>
<dbReference type="InterPro" id="IPR011051">
    <property type="entry name" value="RmlC_Cupin_sf"/>
</dbReference>
<evidence type="ECO:0000256" key="1">
    <source>
        <dbReference type="SAM" id="MobiDB-lite"/>
    </source>
</evidence>
<protein>
    <recommendedName>
        <fullName evidence="2">Cupin type-2 domain-containing protein</fullName>
    </recommendedName>
</protein>